<feature type="transmembrane region" description="Helical" evidence="1">
    <location>
        <begin position="54"/>
        <end position="73"/>
    </location>
</feature>
<feature type="transmembrane region" description="Helical" evidence="1">
    <location>
        <begin position="109"/>
        <end position="126"/>
    </location>
</feature>
<accession>A0A1C3D1E6</accession>
<dbReference type="Pfam" id="PF13781">
    <property type="entry name" value="DoxX_3"/>
    <property type="match status" value="1"/>
</dbReference>
<keyword evidence="1" id="KW-0472">Membrane</keyword>
<protein>
    <recommendedName>
        <fullName evidence="4">DoxX-like family protein</fullName>
    </recommendedName>
</protein>
<organism evidence="2 3">
    <name type="scientific">Acinetobacter celticus</name>
    <dbReference type="NCBI Taxonomy" id="1891224"/>
    <lineage>
        <taxon>Bacteria</taxon>
        <taxon>Pseudomonadati</taxon>
        <taxon>Pseudomonadota</taxon>
        <taxon>Gammaproteobacteria</taxon>
        <taxon>Moraxellales</taxon>
        <taxon>Moraxellaceae</taxon>
        <taxon>Acinetobacter</taxon>
    </lineage>
</organism>
<evidence type="ECO:0000313" key="2">
    <source>
        <dbReference type="EMBL" id="ODA14810.1"/>
    </source>
</evidence>
<dbReference type="AlphaFoldDB" id="A0A1C3D1E6"/>
<keyword evidence="1" id="KW-1133">Transmembrane helix</keyword>
<proteinExistence type="predicted"/>
<dbReference type="EMBL" id="MBDL01000001">
    <property type="protein sequence ID" value="ODA14810.1"/>
    <property type="molecule type" value="Genomic_DNA"/>
</dbReference>
<keyword evidence="3" id="KW-1185">Reference proteome</keyword>
<dbReference type="Proteomes" id="UP000186553">
    <property type="component" value="Unassembled WGS sequence"/>
</dbReference>
<dbReference type="STRING" id="1891224.BBP83_00920"/>
<sequence length="136" mass="15614">MNKSVSLYRPLQCIQYALAVLWIYQGFIPKILFQAQDELRIWQLQGFSESLASIMMQASGVIEIIFGMLFFIFKSATLLHYFNIFGMVGLSLLILWVDPHYFSNAFNPFVMNVAMAVLSLTAIQLIKQLKQNSTTY</sequence>
<feature type="transmembrane region" description="Helical" evidence="1">
    <location>
        <begin position="79"/>
        <end position="97"/>
    </location>
</feature>
<name>A0A1C3D1E6_9GAMM</name>
<reference evidence="2 3" key="1">
    <citation type="submission" date="2016-07" db="EMBL/GenBank/DDBJ databases">
        <title>Acinetobacter sp. ANC 4603.</title>
        <authorList>
            <person name="Radolfova-Krizova L."/>
            <person name="Nemec A."/>
        </authorList>
    </citation>
    <scope>NUCLEOTIDE SEQUENCE [LARGE SCALE GENOMIC DNA]</scope>
    <source>
        <strain evidence="2 3">ANC 4603</strain>
    </source>
</reference>
<comment type="caution">
    <text evidence="2">The sequence shown here is derived from an EMBL/GenBank/DDBJ whole genome shotgun (WGS) entry which is preliminary data.</text>
</comment>
<feature type="transmembrane region" description="Helical" evidence="1">
    <location>
        <begin position="14"/>
        <end position="33"/>
    </location>
</feature>
<evidence type="ECO:0000256" key="1">
    <source>
        <dbReference type="SAM" id="Phobius"/>
    </source>
</evidence>
<evidence type="ECO:0000313" key="3">
    <source>
        <dbReference type="Proteomes" id="UP000186553"/>
    </source>
</evidence>
<dbReference type="InterPro" id="IPR025695">
    <property type="entry name" value="DoxX-like"/>
</dbReference>
<gene>
    <name evidence="2" type="ORF">BBP83_00920</name>
</gene>
<evidence type="ECO:0008006" key="4">
    <source>
        <dbReference type="Google" id="ProtNLM"/>
    </source>
</evidence>
<keyword evidence="1" id="KW-0812">Transmembrane</keyword>